<dbReference type="EMBL" id="KV419418">
    <property type="protein sequence ID" value="KZS90989.1"/>
    <property type="molecule type" value="Genomic_DNA"/>
</dbReference>
<sequence length="378" mass="41301">MPTAHSSSAKKQSKGHSTKNDASSNGPDGQQPPPSTSSTSNSTTAHAVSDDDSDNAPLVKTNDKEKRKKKKASKKKEKKVEDEYLVIREIVLSPVAASDTKSKPTSLSASGIEKLRLKHLAVTKDGNKHLLLNKSFNALQVATWVLGFFPHVEEYARRHCDIADPTPLDLITPALRRQTVVSSLPMEPEFSAEKYIQLSKNTRDGAYLMVFEVCVTIPERLRDIWQAKGPDVELGSDNELDIDAVLMSTDPLFTVLSKRKRKSSVGSVQAERFTRYRLQKRARTSKSPSPERSRSSSPTIVGTQPPSPAVIPQIAEAPPAEVIVIPDSPPLVAQQLPDALQPPPMILAPPAAGIIHPPARKSRPRIPKMVTSFNPFLG</sequence>
<accession>A0A164RY16</accession>
<organism evidence="2 3">
    <name type="scientific">Sistotremastrum niveocremeum HHB9708</name>
    <dbReference type="NCBI Taxonomy" id="1314777"/>
    <lineage>
        <taxon>Eukaryota</taxon>
        <taxon>Fungi</taxon>
        <taxon>Dikarya</taxon>
        <taxon>Basidiomycota</taxon>
        <taxon>Agaricomycotina</taxon>
        <taxon>Agaricomycetes</taxon>
        <taxon>Sistotremastrales</taxon>
        <taxon>Sistotremastraceae</taxon>
        <taxon>Sertulicium</taxon>
        <taxon>Sertulicium niveocremeum</taxon>
    </lineage>
</organism>
<name>A0A164RY16_9AGAM</name>
<gene>
    <name evidence="2" type="ORF">SISNIDRAFT_468221</name>
</gene>
<dbReference type="Proteomes" id="UP000076722">
    <property type="component" value="Unassembled WGS sequence"/>
</dbReference>
<feature type="compositionally biased region" description="Polar residues" evidence="1">
    <location>
        <begin position="1"/>
        <end position="10"/>
    </location>
</feature>
<proteinExistence type="predicted"/>
<dbReference type="AlphaFoldDB" id="A0A164RY16"/>
<feature type="region of interest" description="Disordered" evidence="1">
    <location>
        <begin position="277"/>
        <end position="310"/>
    </location>
</feature>
<evidence type="ECO:0000256" key="1">
    <source>
        <dbReference type="SAM" id="MobiDB-lite"/>
    </source>
</evidence>
<reference evidence="2 3" key="1">
    <citation type="journal article" date="2016" name="Mol. Biol. Evol.">
        <title>Comparative Genomics of Early-Diverging Mushroom-Forming Fungi Provides Insights into the Origins of Lignocellulose Decay Capabilities.</title>
        <authorList>
            <person name="Nagy L.G."/>
            <person name="Riley R."/>
            <person name="Tritt A."/>
            <person name="Adam C."/>
            <person name="Daum C."/>
            <person name="Floudas D."/>
            <person name="Sun H."/>
            <person name="Yadav J.S."/>
            <person name="Pangilinan J."/>
            <person name="Larsson K.H."/>
            <person name="Matsuura K."/>
            <person name="Barry K."/>
            <person name="Labutti K."/>
            <person name="Kuo R."/>
            <person name="Ohm R.A."/>
            <person name="Bhattacharya S.S."/>
            <person name="Shirouzu T."/>
            <person name="Yoshinaga Y."/>
            <person name="Martin F.M."/>
            <person name="Grigoriev I.V."/>
            <person name="Hibbett D.S."/>
        </authorList>
    </citation>
    <scope>NUCLEOTIDE SEQUENCE [LARGE SCALE GENOMIC DNA]</scope>
    <source>
        <strain evidence="2 3">HHB9708</strain>
    </source>
</reference>
<evidence type="ECO:0000313" key="3">
    <source>
        <dbReference type="Proteomes" id="UP000076722"/>
    </source>
</evidence>
<feature type="compositionally biased region" description="Basic residues" evidence="1">
    <location>
        <begin position="66"/>
        <end position="77"/>
    </location>
</feature>
<keyword evidence="3" id="KW-1185">Reference proteome</keyword>
<protein>
    <submittedName>
        <fullName evidence="2">Uncharacterized protein</fullName>
    </submittedName>
</protein>
<feature type="region of interest" description="Disordered" evidence="1">
    <location>
        <begin position="1"/>
        <end position="78"/>
    </location>
</feature>
<evidence type="ECO:0000313" key="2">
    <source>
        <dbReference type="EMBL" id="KZS90989.1"/>
    </source>
</evidence>